<evidence type="ECO:0000313" key="2">
    <source>
        <dbReference type="Proteomes" id="UP000824881"/>
    </source>
</evidence>
<reference evidence="1 2" key="1">
    <citation type="journal article" date="2021" name="Appl. Environ. Microbiol.">
        <title>Genetic linkage and physical mapping for an oyster mushroom Pleurotus cornucopiae and QTL analysis for the trait cap color.</title>
        <authorList>
            <person name="Zhang Y."/>
            <person name="Gao W."/>
            <person name="Sonnenberg A."/>
            <person name="Chen Q."/>
            <person name="Zhang J."/>
            <person name="Huang C."/>
        </authorList>
    </citation>
    <scope>NUCLEOTIDE SEQUENCE [LARGE SCALE GENOMIC DNA]</scope>
    <source>
        <strain evidence="1">CCMSSC00406</strain>
    </source>
</reference>
<organism evidence="1 2">
    <name type="scientific">Pleurotus cornucopiae</name>
    <name type="common">Cornucopia mushroom</name>
    <dbReference type="NCBI Taxonomy" id="5321"/>
    <lineage>
        <taxon>Eukaryota</taxon>
        <taxon>Fungi</taxon>
        <taxon>Dikarya</taxon>
        <taxon>Basidiomycota</taxon>
        <taxon>Agaricomycotina</taxon>
        <taxon>Agaricomycetes</taxon>
        <taxon>Agaricomycetidae</taxon>
        <taxon>Agaricales</taxon>
        <taxon>Pleurotineae</taxon>
        <taxon>Pleurotaceae</taxon>
        <taxon>Pleurotus</taxon>
    </lineage>
</organism>
<name>A0ACB7J1K7_PLECO</name>
<dbReference type="Proteomes" id="UP000824881">
    <property type="component" value="Unassembled WGS sequence"/>
</dbReference>
<dbReference type="EMBL" id="WQMT02000003">
    <property type="protein sequence ID" value="KAG9224442.1"/>
    <property type="molecule type" value="Genomic_DNA"/>
</dbReference>
<evidence type="ECO:0000313" key="1">
    <source>
        <dbReference type="EMBL" id="KAG9224442.1"/>
    </source>
</evidence>
<sequence>MSESPGSLLNGQESPVATLLDGASVQAPNKAAELPSSPTVIVEGDPSVIPSEHPYRTLVLWQVVSSHRSGFSRILKLEFSVLTELAISSMKTCNSNIVQLFTLLKKDNRDVQMVYYQAGIGTYTSPNIATPLMATVSKTLDEMVAWNMDRHVMDGYEFLMQNYKAEDRICIFGFSRGAYTARALAGMIHKMGMLPACNHQQVPFAYKMFKRADETGWKQSNAFKKAFSVDVDIEFIGVWDTVNSVGLIPRRLPFTTSNTIVRTFRHAIALDEHRAKFKANHWNRPNNKEQTLSTSDHHRKAHNKHHHTDPRLKALERKYSKDRTRQTDIEEVWFAGCHCDIGGGSVPNDTQHSLARIPLRWMIRECFKTHTGIMFDCAGLQALGLDPGTLYPEVLPRPPISSPNTTLRIQDIPRPGCGPRDDTQLPGFADVEYSALHKSEEDHDMLDLLSPIYDQLSLALYWWVLEILPMKHRHQNPDNSWVSHIGFNLGAGRIIPKQKRGVKVHRSVKMRMEALHSNDTKYVPKVYKFEDIVRDGKVQWVD</sequence>
<protein>
    <submittedName>
        <fullName evidence="1">Uncharacterized protein</fullName>
    </submittedName>
</protein>
<proteinExistence type="predicted"/>
<comment type="caution">
    <text evidence="1">The sequence shown here is derived from an EMBL/GenBank/DDBJ whole genome shotgun (WGS) entry which is preliminary data.</text>
</comment>
<accession>A0ACB7J1K7</accession>
<keyword evidence="2" id="KW-1185">Reference proteome</keyword>
<gene>
    <name evidence="1" type="ORF">CCMSSC00406_0007635</name>
</gene>